<dbReference type="PROSITE" id="PS00028">
    <property type="entry name" value="ZINC_FINGER_C2H2_1"/>
    <property type="match status" value="2"/>
</dbReference>
<organism evidence="2 3">
    <name type="scientific">Danaus plexippus plexippus</name>
    <dbReference type="NCBI Taxonomy" id="278856"/>
    <lineage>
        <taxon>Eukaryota</taxon>
        <taxon>Metazoa</taxon>
        <taxon>Ecdysozoa</taxon>
        <taxon>Arthropoda</taxon>
        <taxon>Hexapoda</taxon>
        <taxon>Insecta</taxon>
        <taxon>Pterygota</taxon>
        <taxon>Neoptera</taxon>
        <taxon>Endopterygota</taxon>
        <taxon>Lepidoptera</taxon>
        <taxon>Glossata</taxon>
        <taxon>Ditrysia</taxon>
        <taxon>Papilionoidea</taxon>
        <taxon>Nymphalidae</taxon>
        <taxon>Danainae</taxon>
        <taxon>Danaini</taxon>
        <taxon>Danaina</taxon>
        <taxon>Danaus</taxon>
        <taxon>Danaus</taxon>
    </lineage>
</organism>
<sequence length="416" mass="49326">MSEDLEADGEIEFLEEDADIVQQCVYNNEDSQSYLDSSQLMVVEPDDTIQEESPRNTLLVERVSNDRRRRRRRKDEEDSDYNPHDDMPPKKKKRQGRPRRVEVPVRKIDATDRVHVTTKTTVRRYEKNRKKMDIRIPDYEDPLCLPVRALLKEEGNVQKLKNWNNLCLEHFRNYDLPLRADKEETVASKRTVVLRNLFNNMTGKTETTMHSKMCVENSKGVKRSEIVQAVLPKYREKKVLNLYRLLESKKRRSHSYKEEVVLTKESNKDVESLVVYKRTENLSLVYKMFERKGDTPEEDDRKYLKEVTCCKICAPCYQTSWRGFNNNDKRNITCQICKRPCISVYNLLSHMKCHSDVDIRRYKRSISRSLADAVEYHYKCRICQEQFLSIRDLRIHVNKHKGTETFMCEVGNHLTN</sequence>
<dbReference type="Proteomes" id="UP000007151">
    <property type="component" value="Unassembled WGS sequence"/>
</dbReference>
<comment type="caution">
    <text evidence="2">The sequence shown here is derived from an EMBL/GenBank/DDBJ whole genome shotgun (WGS) entry which is preliminary data.</text>
</comment>
<dbReference type="eggNOG" id="ENOG502T43N">
    <property type="taxonomic scope" value="Eukaryota"/>
</dbReference>
<evidence type="ECO:0000313" key="2">
    <source>
        <dbReference type="EMBL" id="OWR47686.1"/>
    </source>
</evidence>
<evidence type="ECO:0000256" key="1">
    <source>
        <dbReference type="SAM" id="MobiDB-lite"/>
    </source>
</evidence>
<dbReference type="AlphaFoldDB" id="A0A212F1T0"/>
<gene>
    <name evidence="2" type="ORF">KGM_206413</name>
</gene>
<dbReference type="PROSITE" id="PS50157">
    <property type="entry name" value="ZINC_FINGER_C2H2_2"/>
    <property type="match status" value="1"/>
</dbReference>
<evidence type="ECO:0000313" key="3">
    <source>
        <dbReference type="Proteomes" id="UP000007151"/>
    </source>
</evidence>
<dbReference type="Gene3D" id="3.30.160.60">
    <property type="entry name" value="Classic Zinc Finger"/>
    <property type="match status" value="1"/>
</dbReference>
<reference evidence="2 3" key="1">
    <citation type="journal article" date="2011" name="Cell">
        <title>The monarch butterfly genome yields insights into long-distance migration.</title>
        <authorList>
            <person name="Zhan S."/>
            <person name="Merlin C."/>
            <person name="Boore J.L."/>
            <person name="Reppert S.M."/>
        </authorList>
    </citation>
    <scope>NUCLEOTIDE SEQUENCE [LARGE SCALE GENOMIC DNA]</scope>
    <source>
        <strain evidence="2">F-2</strain>
    </source>
</reference>
<accession>A0A212F1T0</accession>
<feature type="region of interest" description="Disordered" evidence="1">
    <location>
        <begin position="46"/>
        <end position="102"/>
    </location>
</feature>
<dbReference type="SMART" id="SM00355">
    <property type="entry name" value="ZnF_C2H2"/>
    <property type="match status" value="2"/>
</dbReference>
<proteinExistence type="predicted"/>
<keyword evidence="3" id="KW-1185">Reference proteome</keyword>
<dbReference type="KEGG" id="dpl:KGM_206413"/>
<dbReference type="InterPro" id="IPR013087">
    <property type="entry name" value="Znf_C2H2_type"/>
</dbReference>
<dbReference type="EMBL" id="AGBW02010820">
    <property type="protein sequence ID" value="OWR47686.1"/>
    <property type="molecule type" value="Genomic_DNA"/>
</dbReference>
<protein>
    <submittedName>
        <fullName evidence="2">Uncharacterized protein</fullName>
    </submittedName>
</protein>
<dbReference type="InterPro" id="IPR036236">
    <property type="entry name" value="Znf_C2H2_sf"/>
</dbReference>
<dbReference type="OrthoDB" id="7489838at2759"/>
<dbReference type="SUPFAM" id="SSF57667">
    <property type="entry name" value="beta-beta-alpha zinc fingers"/>
    <property type="match status" value="1"/>
</dbReference>
<name>A0A212F1T0_DANPL</name>